<evidence type="ECO:0000313" key="3">
    <source>
        <dbReference type="Proteomes" id="UP001320326"/>
    </source>
</evidence>
<gene>
    <name evidence="2" type="ORF">MIZ01_1133</name>
</gene>
<feature type="transmembrane region" description="Helical" evidence="1">
    <location>
        <begin position="7"/>
        <end position="27"/>
    </location>
</feature>
<keyword evidence="1" id="KW-0812">Transmembrane</keyword>
<keyword evidence="3" id="KW-1185">Reference proteome</keyword>
<evidence type="ECO:0000256" key="1">
    <source>
        <dbReference type="SAM" id="Phobius"/>
    </source>
</evidence>
<dbReference type="KEGG" id="seme:MIZ01_1133"/>
<reference evidence="2 3" key="1">
    <citation type="journal article" date="2022" name="Int. J. Syst. Evol. Microbiol.">
        <title>&lt;i&gt;Sideroxyarcus emersonii&lt;/i&gt; gen. nov. sp. nov., a neutrophilic, microaerobic iron- and thiosulfate-oxidizing bacterium isolated from iron-rich wetland sediment.</title>
        <authorList>
            <person name="Kato S."/>
            <person name="Itoh T."/>
            <person name="Iino T."/>
            <person name="Ohkuma M."/>
        </authorList>
    </citation>
    <scope>NUCLEOTIDE SEQUENCE [LARGE SCALE GENOMIC DNA]</scope>
    <source>
        <strain evidence="2 3">MIZ01</strain>
    </source>
</reference>
<feature type="transmembrane region" description="Helical" evidence="1">
    <location>
        <begin position="39"/>
        <end position="56"/>
    </location>
</feature>
<proteinExistence type="predicted"/>
<dbReference type="Proteomes" id="UP001320326">
    <property type="component" value="Chromosome"/>
</dbReference>
<dbReference type="AlphaFoldDB" id="A0AAN2BYN9"/>
<organism evidence="2 3">
    <name type="scientific">Sideroxyarcus emersonii</name>
    <dbReference type="NCBI Taxonomy" id="2764705"/>
    <lineage>
        <taxon>Bacteria</taxon>
        <taxon>Pseudomonadati</taxon>
        <taxon>Pseudomonadota</taxon>
        <taxon>Betaproteobacteria</taxon>
        <taxon>Nitrosomonadales</taxon>
        <taxon>Gallionellaceae</taxon>
        <taxon>Sideroxyarcus</taxon>
    </lineage>
</organism>
<protein>
    <submittedName>
        <fullName evidence="2">Uncharacterized protein</fullName>
    </submittedName>
</protein>
<name>A0AAN2BYN9_9PROT</name>
<dbReference type="RefSeq" id="WP_237248472.1">
    <property type="nucleotide sequence ID" value="NZ_AP023423.1"/>
</dbReference>
<keyword evidence="1" id="KW-0472">Membrane</keyword>
<keyword evidence="1" id="KW-1133">Transmembrane helix</keyword>
<dbReference type="EMBL" id="AP023423">
    <property type="protein sequence ID" value="BCK87355.1"/>
    <property type="molecule type" value="Genomic_DNA"/>
</dbReference>
<accession>A0AAN2BYN9</accession>
<sequence length="268" mass="30683">MSKENWTYILWSWIALWIFVTFNYFVLHFPFSFVSTKDIFNTAVGGLIAFGFNLVLHDRKETKENLAAGLAALFTIRSQFDDYLNCRLGIYNSIATTKSAQIPGAPDWSFVKPLGFNFNPSNVFDFKSIDFLLTSPSGKDVYQHLQLLERTYLDLMARYNDLNGSAIELQKTMSGIIQIKFNYQHPSFQTMEYEIGPELIGRVISQQHSVIVRLVRDEARYSKIFGMLQNELLTRFGVEVIGNNVHEIPVAYRKSNLPKLPQSLASIV</sequence>
<evidence type="ECO:0000313" key="2">
    <source>
        <dbReference type="EMBL" id="BCK87355.1"/>
    </source>
</evidence>